<dbReference type="SMART" id="SM01349">
    <property type="entry name" value="TOG"/>
    <property type="match status" value="5"/>
</dbReference>
<feature type="compositionally biased region" description="Polar residues" evidence="15">
    <location>
        <begin position="2084"/>
        <end position="2105"/>
    </location>
</feature>
<evidence type="ECO:0000256" key="13">
    <source>
        <dbReference type="ARBA" id="ARBA00025722"/>
    </source>
</evidence>
<dbReference type="InterPro" id="IPR021133">
    <property type="entry name" value="HEAT_type_2"/>
</dbReference>
<feature type="compositionally biased region" description="Low complexity" evidence="15">
    <location>
        <begin position="1136"/>
        <end position="1146"/>
    </location>
</feature>
<dbReference type="PANTHER" id="PTHR12609">
    <property type="entry name" value="MICROTUBULE ASSOCIATED PROTEIN XMAP215"/>
    <property type="match status" value="1"/>
</dbReference>
<evidence type="ECO:0000256" key="3">
    <source>
        <dbReference type="ARBA" id="ARBA00004647"/>
    </source>
</evidence>
<keyword evidence="10" id="KW-0206">Cytoskeleton</keyword>
<feature type="compositionally biased region" description="Polar residues" evidence="15">
    <location>
        <begin position="1829"/>
        <end position="1845"/>
    </location>
</feature>
<dbReference type="FunFam" id="1.25.10.10:FF:000050">
    <property type="entry name" value="Cytoskeleton-associated protein 5 isoform X1"/>
    <property type="match status" value="1"/>
</dbReference>
<evidence type="ECO:0000256" key="4">
    <source>
        <dbReference type="ARBA" id="ARBA00022454"/>
    </source>
</evidence>
<comment type="caution">
    <text evidence="17">The sequence shown here is derived from an EMBL/GenBank/DDBJ whole genome shotgun (WGS) entry which is preliminary data.</text>
</comment>
<feature type="compositionally biased region" description="Acidic residues" evidence="15">
    <location>
        <begin position="241"/>
        <end position="251"/>
    </location>
</feature>
<evidence type="ECO:0000313" key="17">
    <source>
        <dbReference type="EMBL" id="ORZ02848.1"/>
    </source>
</evidence>
<dbReference type="GO" id="GO:0000776">
    <property type="term" value="C:kinetochore"/>
    <property type="evidence" value="ECO:0007669"/>
    <property type="project" value="UniProtKB-KW"/>
</dbReference>
<feature type="region of interest" description="Disordered" evidence="15">
    <location>
        <begin position="828"/>
        <end position="858"/>
    </location>
</feature>
<feature type="compositionally biased region" description="Low complexity" evidence="15">
    <location>
        <begin position="572"/>
        <end position="595"/>
    </location>
</feature>
<evidence type="ECO:0000313" key="18">
    <source>
        <dbReference type="Proteomes" id="UP000242180"/>
    </source>
</evidence>
<evidence type="ECO:0000256" key="10">
    <source>
        <dbReference type="ARBA" id="ARBA00023212"/>
    </source>
</evidence>
<reference evidence="17 18" key="1">
    <citation type="submission" date="2016-07" db="EMBL/GenBank/DDBJ databases">
        <title>Pervasive Adenine N6-methylation of Active Genes in Fungi.</title>
        <authorList>
            <consortium name="DOE Joint Genome Institute"/>
            <person name="Mondo S.J."/>
            <person name="Dannebaum R.O."/>
            <person name="Kuo R.C."/>
            <person name="Labutti K."/>
            <person name="Haridas S."/>
            <person name="Kuo A."/>
            <person name="Salamov A."/>
            <person name="Ahrendt S.R."/>
            <person name="Lipzen A."/>
            <person name="Sullivan W."/>
            <person name="Andreopoulos W.B."/>
            <person name="Clum A."/>
            <person name="Lindquist E."/>
            <person name="Daum C."/>
            <person name="Ramamoorthy G.K."/>
            <person name="Gryganskyi A."/>
            <person name="Culley D."/>
            <person name="Magnuson J.K."/>
            <person name="James T.Y."/>
            <person name="O'Malley M.A."/>
            <person name="Stajich J.E."/>
            <person name="Spatafora J.W."/>
            <person name="Visel A."/>
            <person name="Grigoriev I.V."/>
        </authorList>
    </citation>
    <scope>NUCLEOTIDE SEQUENCE [LARGE SCALE GENOMIC DNA]</scope>
    <source>
        <strain evidence="17 18">NRRL 2496</strain>
    </source>
</reference>
<dbReference type="GO" id="GO:0000022">
    <property type="term" value="P:mitotic spindle elongation"/>
    <property type="evidence" value="ECO:0007669"/>
    <property type="project" value="UniProtKB-ARBA"/>
</dbReference>
<dbReference type="Pfam" id="PF21041">
    <property type="entry name" value="XMAP215_CLASP_TOG"/>
    <property type="match status" value="3"/>
</dbReference>
<feature type="region of interest" description="Disordered" evidence="15">
    <location>
        <begin position="1468"/>
        <end position="1500"/>
    </location>
</feature>
<dbReference type="InterPro" id="IPR034085">
    <property type="entry name" value="TOG"/>
</dbReference>
<evidence type="ECO:0000256" key="1">
    <source>
        <dbReference type="ARBA" id="ARBA00004300"/>
    </source>
</evidence>
<proteinExistence type="inferred from homology"/>
<evidence type="ECO:0000256" key="8">
    <source>
        <dbReference type="ARBA" id="ARBA00022776"/>
    </source>
</evidence>
<dbReference type="GO" id="GO:0046785">
    <property type="term" value="P:microtubule polymerization"/>
    <property type="evidence" value="ECO:0007669"/>
    <property type="project" value="InterPro"/>
</dbReference>
<accession>A0A1X2HUS9</accession>
<feature type="domain" description="TOG" evidence="16">
    <location>
        <begin position="1185"/>
        <end position="1443"/>
    </location>
</feature>
<dbReference type="GO" id="GO:1990498">
    <property type="term" value="C:mitotic spindle microtubule"/>
    <property type="evidence" value="ECO:0007669"/>
    <property type="project" value="UniProtKB-ARBA"/>
</dbReference>
<dbReference type="FunFam" id="1.25.10.10:FF:000063">
    <property type="entry name" value="Putative cytoskeleton-associated protein 5"/>
    <property type="match status" value="1"/>
</dbReference>
<dbReference type="SUPFAM" id="SSF48371">
    <property type="entry name" value="ARM repeat"/>
    <property type="match status" value="2"/>
</dbReference>
<dbReference type="InterPro" id="IPR045110">
    <property type="entry name" value="XMAP215"/>
</dbReference>
<feature type="repeat" description="HEAT" evidence="14">
    <location>
        <begin position="439"/>
        <end position="477"/>
    </location>
</feature>
<dbReference type="PROSITE" id="PS50077">
    <property type="entry name" value="HEAT_REPEAT"/>
    <property type="match status" value="1"/>
</dbReference>
<evidence type="ECO:0000256" key="14">
    <source>
        <dbReference type="PROSITE-ProRule" id="PRU00103"/>
    </source>
</evidence>
<feature type="region of interest" description="Disordered" evidence="15">
    <location>
        <begin position="1098"/>
        <end position="1146"/>
    </location>
</feature>
<dbReference type="InParanoid" id="A0A1X2HUS9"/>
<protein>
    <submittedName>
        <fullName evidence="17">Armadillo-type protein</fullName>
    </submittedName>
</protein>
<evidence type="ECO:0000256" key="11">
    <source>
        <dbReference type="ARBA" id="ARBA00023306"/>
    </source>
</evidence>
<comment type="similarity">
    <text evidence="13">Belongs to the TOG/XMAP215 family.</text>
</comment>
<keyword evidence="8" id="KW-0498">Mitosis</keyword>
<name>A0A1X2HUS9_SYNRA</name>
<keyword evidence="12" id="KW-0137">Centromere</keyword>
<feature type="compositionally biased region" description="Pro residues" evidence="15">
    <location>
        <begin position="1099"/>
        <end position="1110"/>
    </location>
</feature>
<keyword evidence="5" id="KW-0963">Cytoplasm</keyword>
<keyword evidence="9" id="KW-0995">Kinetochore</keyword>
<feature type="region of interest" description="Disordered" evidence="15">
    <location>
        <begin position="241"/>
        <end position="261"/>
    </location>
</feature>
<feature type="region of interest" description="Disordered" evidence="15">
    <location>
        <begin position="499"/>
        <end position="597"/>
    </location>
</feature>
<evidence type="ECO:0000256" key="6">
    <source>
        <dbReference type="ARBA" id="ARBA00022618"/>
    </source>
</evidence>
<dbReference type="GO" id="GO:0044732">
    <property type="term" value="C:mitotic spindle pole body"/>
    <property type="evidence" value="ECO:0007669"/>
    <property type="project" value="UniProtKB-ARBA"/>
</dbReference>
<feature type="domain" description="TOG" evidence="16">
    <location>
        <begin position="866"/>
        <end position="1095"/>
    </location>
</feature>
<feature type="region of interest" description="Disordered" evidence="15">
    <location>
        <begin position="1821"/>
        <end position="1917"/>
    </location>
</feature>
<keyword evidence="4" id="KW-0158">Chromosome</keyword>
<gene>
    <name evidence="17" type="ORF">BCR43DRAFT_449895</name>
</gene>
<dbReference type="OrthoDB" id="205662at2759"/>
<evidence type="ECO:0000256" key="5">
    <source>
        <dbReference type="ARBA" id="ARBA00022490"/>
    </source>
</evidence>
<feature type="domain" description="TOG" evidence="16">
    <location>
        <begin position="601"/>
        <end position="834"/>
    </location>
</feature>
<feature type="domain" description="TOG" evidence="16">
    <location>
        <begin position="268"/>
        <end position="502"/>
    </location>
</feature>
<dbReference type="STRING" id="13706.A0A1X2HUS9"/>
<sequence length="2137" mass="232328">MAEQEDFEKLPVQDRLEHKLWKARVSAYNELAALFRKTDNDSDFYTYESHLKKIATDANAVAQEAGLKAIQEYVDNAPNAAPTRETVVPALVEKCFGATKAGTKQSALTIILLYVEIDTANPVIELVIPGVNAKQPKVVAYTVAVLREIVKQYGIKHINPKPLLKIIPKLFGHTDKNVRAEASAMTIELYRWLGAAINSSLSDLKPVQVKELEDAFSKLPQEKPKPERLLRSEQAIAQEEATAEVDMDNGDEVSGGDPMEEEPIDPYDLAEPVDIMSKLPGNFFENLASASKKWQERREALDALLQAAKTPRIQDKDYTELMGALAKRINDANILLVGTTANCVEAIALGLRQDFAKYKGVVAPPMIEKLKERKPAILEQLSNGLNSVLASVPLADMIEDIGAAVKHKNPQVRAQSVKLLSRRLKETRVAPVKPEIKAFAEMMLKTLDDADANAREASAEGLGTLMKVVGEKAMNAYTDGLDEIKMSKIKDACEKAEVKAKPVATKKPAPPPPAAKKGPVKKLAPKKAPAPEPEPMDEDPAPPAMSPPKRKPPARLAGSSAVKKPTLASGRPKPSAAAAGTAPKKAAKLPPSSGPEEIKYKFSQEDAEARAAEFVSEQILNDVAQSAWKVRLAAMESLYSFFDGQDPIDTEPEIVVRALSKKPGWKEMNFQVMGKLFATLQLLAERSPKFSKGCVALSVQVLVEKLGDIKLKKPAGECLLMYAEKTSLQFVFSQSYPVLKKAKSPKVLADSLAWVHAALMDFGIAGLQVRDLIDFLKTALGNTNASVRTNAVTVLGGLRQYIGPEVKSFVQDVSPALLANIEAEFEKVSKMDPPQPTRTTVQSESSGGGGGGAGAGAGAASDAVESLFPRVDISSQLSKIAAECNDSNWKMRKEGLEKALAIIEGANRRIKPNLGEFPSGVLKARLNDSNKNLQVMALDIAAQLATASGKPFEKYLKTLTGPVTSALSDNKANVRAAGVAALEQFRINAGLDGMITSLATSLSADAPQLRKELLPWLAASLKDNAGGDLSPMVPPILSCLQDRNSDVRKHAQACLPFVIASAGYDAVVHKASELKGAQRQAVMPMIEACRGAAASVTPAAPPAAASPPTTPAKRAAVNEGKLAKSRLGSVKKPSLRAPRASGISSGAPSAAVSAAASVPEQGQLPITTSDARAKQIRAKKEIRWQFDTPRQDIVDGLRSLCEANMSSEVCGLLFSTSQYAERDRLSGLSLLDECIANPENKYGVDFSDVKQAYIANSDLILKYLTLRFFDTNTSMLIKCLDLTQHLVSIMDEEGYHFSEYEAISFLPFLINKIGDPKEVMRARIRAILKSLCSIYPASKVFNYLLDSAANSKNAKARAECLEEVGALIQRNGISVMLPNKSLPLIASHIGDRDAGVRNAALTAVAQAYILIGDVVFKHVSRLGEKEKGMLEERLKRTKPSPSVIAEKEARAQQQADEMEIDEFPTVSQLPRLPRPAGKVRSNIQPPSQRRYQEPEPMEGVTDDYGSRIPETGGMVGVNEPRVAPGPSSMRQPRVATHAQTVPSQPDRQEGFVDYLISQIGSGDPQPSIEALKQLDKLLGSQPNIILPEIEPLINAMTLQVRLAYSSVDPHYPATTRLCKHLVNALVLLFSNKDLACAVSQDALHHLLEELAHRLLDQKMLDMDFGPQLSKALNVAMVKVLENSDRNATFSALLSILGTCAAGLRPGDPPTAKETRYTELTMKCLWKLAKTVQENLRTGVLNADELLYEINRFFITTPPTEWKRRAAEKVPLGEMPLRTVKTLLLELVTGLGDAIFQHLTLIENPQSSSVYPYLHHMLQACRKRERDRGQQQASPRSSLGSPQQVYQEDRFVQRTSLSRPNSISSLKSTGMARSGSMASHPSSAEHENDPPATIPVATPQYHGHNVYQSPQPPRHNQVQTQHEDAMQVDEPELTGTRPITDHEMNNLLTQIFVKIGTRDQTKQGIIELYEFQKKYPLAEAKVNAYLGQTGTYFQSYIRRGLSNLAAEDNELQSVQAANPTSVATMSTISTPPSNTSPTTPLNSNVSHHAMAIDTPASHSPSPPTVSPAPQELNNRNSFAELHRPASSTPNSSAGVATFSGSSSVRNSVHADDATEIKQRLLRLKQKFGGRPDRNSQNF</sequence>
<feature type="compositionally biased region" description="Polar residues" evidence="15">
    <location>
        <begin position="1852"/>
        <end position="1867"/>
    </location>
</feature>
<dbReference type="InterPro" id="IPR011989">
    <property type="entry name" value="ARM-like"/>
</dbReference>
<keyword evidence="11" id="KW-0131">Cell cycle</keyword>
<dbReference type="GO" id="GO:1990571">
    <property type="term" value="P:meiotic centromere clustering"/>
    <property type="evidence" value="ECO:0007669"/>
    <property type="project" value="UniProtKB-ARBA"/>
</dbReference>
<organism evidence="17 18">
    <name type="scientific">Syncephalastrum racemosum</name>
    <name type="common">Filamentous fungus</name>
    <dbReference type="NCBI Taxonomy" id="13706"/>
    <lineage>
        <taxon>Eukaryota</taxon>
        <taxon>Fungi</taxon>
        <taxon>Fungi incertae sedis</taxon>
        <taxon>Mucoromycota</taxon>
        <taxon>Mucoromycotina</taxon>
        <taxon>Mucoromycetes</taxon>
        <taxon>Mucorales</taxon>
        <taxon>Syncephalastraceae</taxon>
        <taxon>Syncephalastrum</taxon>
    </lineage>
</organism>
<dbReference type="InterPro" id="IPR016024">
    <property type="entry name" value="ARM-type_fold"/>
</dbReference>
<evidence type="ECO:0000256" key="2">
    <source>
        <dbReference type="ARBA" id="ARBA00004629"/>
    </source>
</evidence>
<dbReference type="FunFam" id="1.25.10.10:FF:000068">
    <property type="entry name" value="cytoskeleton-associated protein 5 isoform X1"/>
    <property type="match status" value="1"/>
</dbReference>
<feature type="domain" description="TOG" evidence="16">
    <location>
        <begin position="1"/>
        <end position="225"/>
    </location>
</feature>
<evidence type="ECO:0000256" key="7">
    <source>
        <dbReference type="ARBA" id="ARBA00022737"/>
    </source>
</evidence>
<dbReference type="GO" id="GO:0061863">
    <property type="term" value="F:microtubule plus end polymerase"/>
    <property type="evidence" value="ECO:0007669"/>
    <property type="project" value="InterPro"/>
</dbReference>
<dbReference type="GO" id="GO:0051315">
    <property type="term" value="P:attachment of mitotic spindle microtubules to kinetochore"/>
    <property type="evidence" value="ECO:0007669"/>
    <property type="project" value="UniProtKB-ARBA"/>
</dbReference>
<dbReference type="FunFam" id="1.25.10.10:FF:000019">
    <property type="entry name" value="Cytoskeleton-associated protein 5"/>
    <property type="match status" value="1"/>
</dbReference>
<feature type="compositionally biased region" description="Polar residues" evidence="15">
    <location>
        <begin position="1905"/>
        <end position="1917"/>
    </location>
</feature>
<evidence type="ECO:0000256" key="9">
    <source>
        <dbReference type="ARBA" id="ARBA00022838"/>
    </source>
</evidence>
<evidence type="ECO:0000259" key="16">
    <source>
        <dbReference type="SMART" id="SM01349"/>
    </source>
</evidence>
<evidence type="ECO:0000256" key="15">
    <source>
        <dbReference type="SAM" id="MobiDB-lite"/>
    </source>
</evidence>
<dbReference type="GO" id="GO:0000922">
    <property type="term" value="C:spindle pole"/>
    <property type="evidence" value="ECO:0007669"/>
    <property type="project" value="UniProtKB-SubCell"/>
</dbReference>
<dbReference type="GO" id="GO:0051010">
    <property type="term" value="F:microtubule plus-end binding"/>
    <property type="evidence" value="ECO:0007669"/>
    <property type="project" value="InterPro"/>
</dbReference>
<dbReference type="OMA" id="NWKERKE"/>
<dbReference type="InterPro" id="IPR048491">
    <property type="entry name" value="XMAP215_CLASP_TOG"/>
</dbReference>
<dbReference type="Gene3D" id="1.25.10.10">
    <property type="entry name" value="Leucine-rich Repeat Variant"/>
    <property type="match status" value="5"/>
</dbReference>
<dbReference type="GO" id="GO:0099070">
    <property type="term" value="C:static microtubule bundle"/>
    <property type="evidence" value="ECO:0007669"/>
    <property type="project" value="UniProtKB-ARBA"/>
</dbReference>
<feature type="compositionally biased region" description="Low complexity" evidence="15">
    <location>
        <begin position="2023"/>
        <end position="2045"/>
    </location>
</feature>
<dbReference type="EMBL" id="MCGN01000001">
    <property type="protein sequence ID" value="ORZ02848.1"/>
    <property type="molecule type" value="Genomic_DNA"/>
</dbReference>
<dbReference type="GO" id="GO:0030951">
    <property type="term" value="P:establishment or maintenance of microtubule cytoskeleton polarity"/>
    <property type="evidence" value="ECO:0007669"/>
    <property type="project" value="InterPro"/>
</dbReference>
<keyword evidence="18" id="KW-1185">Reference proteome</keyword>
<keyword evidence="6" id="KW-0132">Cell division</keyword>
<dbReference type="Proteomes" id="UP000242180">
    <property type="component" value="Unassembled WGS sequence"/>
</dbReference>
<feature type="region of interest" description="Disordered" evidence="15">
    <location>
        <begin position="2023"/>
        <end position="2110"/>
    </location>
</feature>
<keyword evidence="7" id="KW-0677">Repeat</keyword>
<dbReference type="GO" id="GO:0051301">
    <property type="term" value="P:cell division"/>
    <property type="evidence" value="ECO:0007669"/>
    <property type="project" value="UniProtKB-KW"/>
</dbReference>
<evidence type="ECO:0000256" key="12">
    <source>
        <dbReference type="ARBA" id="ARBA00023328"/>
    </source>
</evidence>
<feature type="compositionally biased region" description="Gly residues" evidence="15">
    <location>
        <begin position="846"/>
        <end position="857"/>
    </location>
</feature>
<comment type="subcellular location">
    <subcellularLocation>
        <location evidence="2">Chromosome</location>
        <location evidence="2">Centromere</location>
        <location evidence="2">Kinetochore</location>
    </subcellularLocation>
    <subcellularLocation>
        <location evidence="1">Cytoplasm</location>
        <location evidence="1">Cytoskeleton</location>
        <location evidence="1">Microtubule organizing center</location>
        <location evidence="1">Centrosome</location>
    </subcellularLocation>
    <subcellularLocation>
        <location evidence="3">Cytoplasm</location>
        <location evidence="3">Cytoskeleton</location>
        <location evidence="3">Spindle pole</location>
    </subcellularLocation>
</comment>
<dbReference type="GO" id="GO:0005881">
    <property type="term" value="C:cytoplasmic microtubule"/>
    <property type="evidence" value="ECO:0007669"/>
    <property type="project" value="UniProtKB-ARBA"/>
</dbReference>